<dbReference type="AlphaFoldDB" id="A0A1V8M2J9"/>
<dbReference type="EMBL" id="LPUF01000003">
    <property type="protein sequence ID" value="OQK15716.1"/>
    <property type="molecule type" value="Genomic_DNA"/>
</dbReference>
<accession>A0A1V8M2J9</accession>
<evidence type="ECO:0000256" key="1">
    <source>
        <dbReference type="SAM" id="SignalP"/>
    </source>
</evidence>
<keyword evidence="1" id="KW-0732">Signal</keyword>
<keyword evidence="3" id="KW-1185">Reference proteome</keyword>
<feature type="signal peptide" evidence="1">
    <location>
        <begin position="1"/>
        <end position="21"/>
    </location>
</feature>
<feature type="chain" id="PRO_5012303000" evidence="1">
    <location>
        <begin position="22"/>
        <end position="255"/>
    </location>
</feature>
<evidence type="ECO:0000313" key="3">
    <source>
        <dbReference type="Proteomes" id="UP000191980"/>
    </source>
</evidence>
<evidence type="ECO:0000313" key="2">
    <source>
        <dbReference type="EMBL" id="OQK15716.1"/>
    </source>
</evidence>
<reference evidence="2 3" key="1">
    <citation type="submission" date="2015-12" db="EMBL/GenBank/DDBJ databases">
        <authorList>
            <person name="Shamseldin A."/>
            <person name="Moawad H."/>
            <person name="Abd El-Rahim W.M."/>
            <person name="Sadowsky M.J."/>
        </authorList>
    </citation>
    <scope>NUCLEOTIDE SEQUENCE [LARGE SCALE GENOMIC DNA]</scope>
    <source>
        <strain evidence="2 3">WF1</strain>
    </source>
</reference>
<organism evidence="2 3">
    <name type="scientific">Methyloprofundus sedimenti</name>
    <dbReference type="NCBI Taxonomy" id="1420851"/>
    <lineage>
        <taxon>Bacteria</taxon>
        <taxon>Pseudomonadati</taxon>
        <taxon>Pseudomonadota</taxon>
        <taxon>Gammaproteobacteria</taxon>
        <taxon>Methylococcales</taxon>
        <taxon>Methylococcaceae</taxon>
        <taxon>Methyloprofundus</taxon>
    </lineage>
</organism>
<name>A0A1V8M2J9_9GAMM</name>
<proteinExistence type="predicted"/>
<protein>
    <submittedName>
        <fullName evidence="2">Uncharacterized protein</fullName>
    </submittedName>
</protein>
<comment type="caution">
    <text evidence="2">The sequence shown here is derived from an EMBL/GenBank/DDBJ whole genome shotgun (WGS) entry which is preliminary data.</text>
</comment>
<dbReference type="RefSeq" id="WP_080523951.1">
    <property type="nucleotide sequence ID" value="NZ_LPUF01000003.1"/>
</dbReference>
<gene>
    <name evidence="2" type="ORF">AU255_16020</name>
</gene>
<dbReference type="Proteomes" id="UP000191980">
    <property type="component" value="Unassembled WGS sequence"/>
</dbReference>
<dbReference type="OrthoDB" id="257391at2"/>
<sequence>MITNMSIKKIALYSLTGVALAASQSSFAHTRLQTPVIGENSANHGSNYNNEVIGHTCTTAGGEHLNAIGTVVVFPDGVDSTLTVDGEASAKGVIDYVSNWGSPVQLIQNNDVFPMQDEITDSLGNVIGFWAGGGEGLKHNLTGVIPFRTSGVIIEPTSCAKSVTFRIAIADICKLTKDTEFSTDALNLWTPAVGSKFEIEGSSGYDSPATLKVERSTDMPEECGEGVDVVVTPSAAQLNRDMPVKIGGIQVWPSL</sequence>